<comment type="similarity">
    <text evidence="1">Belongs to the asaB hydroxylase/desaturase family.</text>
</comment>
<dbReference type="EMBL" id="LUGG01000025">
    <property type="protein sequence ID" value="OBZ67237.1"/>
    <property type="molecule type" value="Genomic_DNA"/>
</dbReference>
<protein>
    <submittedName>
        <fullName evidence="3">Uncharacterized protein in dcmA 3'region</fullName>
    </submittedName>
</protein>
<gene>
    <name evidence="3" type="primary">YDCM_2</name>
    <name evidence="3" type="ORF">A0H81_12893</name>
</gene>
<dbReference type="NCBIfam" id="NF041278">
    <property type="entry name" value="CmcJ_NvfI_EfuI"/>
    <property type="match status" value="1"/>
</dbReference>
<evidence type="ECO:0000256" key="1">
    <source>
        <dbReference type="ARBA" id="ARBA00023604"/>
    </source>
</evidence>
<comment type="caution">
    <text evidence="3">The sequence shown here is derived from an EMBL/GenBank/DDBJ whole genome shotgun (WGS) entry which is preliminary data.</text>
</comment>
<evidence type="ECO:0000256" key="2">
    <source>
        <dbReference type="SAM" id="MobiDB-lite"/>
    </source>
</evidence>
<dbReference type="STRING" id="5627.A0A1C7LT56"/>
<reference evidence="3 4" key="1">
    <citation type="submission" date="2016-03" db="EMBL/GenBank/DDBJ databases">
        <title>Whole genome sequencing of Grifola frondosa 9006-11.</title>
        <authorList>
            <person name="Min B."/>
            <person name="Park H."/>
            <person name="Kim J.-G."/>
            <person name="Cho H."/>
            <person name="Oh Y.-L."/>
            <person name="Kong W.-S."/>
            <person name="Choi I.-G."/>
        </authorList>
    </citation>
    <scope>NUCLEOTIDE SEQUENCE [LARGE SCALE GENOMIC DNA]</scope>
    <source>
        <strain evidence="3 4">9006-11</strain>
    </source>
</reference>
<organism evidence="3 4">
    <name type="scientific">Grifola frondosa</name>
    <name type="common">Maitake</name>
    <name type="synonym">Polyporus frondosus</name>
    <dbReference type="NCBI Taxonomy" id="5627"/>
    <lineage>
        <taxon>Eukaryota</taxon>
        <taxon>Fungi</taxon>
        <taxon>Dikarya</taxon>
        <taxon>Basidiomycota</taxon>
        <taxon>Agaricomycotina</taxon>
        <taxon>Agaricomycetes</taxon>
        <taxon>Polyporales</taxon>
        <taxon>Grifolaceae</taxon>
        <taxon>Grifola</taxon>
    </lineage>
</organism>
<dbReference type="PANTHER" id="PTHR34598">
    <property type="entry name" value="BLL6449 PROTEIN"/>
    <property type="match status" value="1"/>
</dbReference>
<evidence type="ECO:0000313" key="3">
    <source>
        <dbReference type="EMBL" id="OBZ67237.1"/>
    </source>
</evidence>
<dbReference type="AlphaFoldDB" id="A0A1C7LT56"/>
<dbReference type="OMA" id="AYSIVEW"/>
<proteinExistence type="inferred from homology"/>
<dbReference type="OrthoDB" id="412788at2759"/>
<accession>A0A1C7LT56</accession>
<dbReference type="GO" id="GO:0016491">
    <property type="term" value="F:oxidoreductase activity"/>
    <property type="evidence" value="ECO:0007669"/>
    <property type="project" value="InterPro"/>
</dbReference>
<sequence>MTVTDTVRAEFTFFAPPLDGAHAYSIVEWVPDSGIPRTNSVQEKHKVQVDNLRGKEHTVTLDTAGFQFFRRAATHTAFVDDEAVKREYYPESIDFVKDITGASRVVVFDHTIRRRNPAEDGFLPSNRQPATIVHVDQTPAAAVARVHRHLPAEDVPALLARRFQIINLWRPIAHAALDWPLALCDFHSVDPARDLAPVTLKYPDRDGETFGVKHSSDQKWTYLRGMEPEEFVLIKCYDSKEGWHNSLRIPHSPTRAPRKTPCSESPSSFAC</sequence>
<feature type="region of interest" description="Disordered" evidence="2">
    <location>
        <begin position="248"/>
        <end position="271"/>
    </location>
</feature>
<dbReference type="InterPro" id="IPR044053">
    <property type="entry name" value="AsaB-like"/>
</dbReference>
<name>A0A1C7LT56_GRIFR</name>
<keyword evidence="4" id="KW-1185">Reference proteome</keyword>
<evidence type="ECO:0000313" key="4">
    <source>
        <dbReference type="Proteomes" id="UP000092993"/>
    </source>
</evidence>
<dbReference type="PANTHER" id="PTHR34598:SF1">
    <property type="entry name" value="PUTATIVE (AFU_ORTHOLOGUE AFUA_3G13140)-RELATED"/>
    <property type="match status" value="1"/>
</dbReference>
<dbReference type="Proteomes" id="UP000092993">
    <property type="component" value="Unassembled WGS sequence"/>
</dbReference>
<feature type="compositionally biased region" description="Polar residues" evidence="2">
    <location>
        <begin position="262"/>
        <end position="271"/>
    </location>
</feature>